<dbReference type="PANTHER" id="PTHR13696">
    <property type="entry name" value="P-LOOP CONTAINING NUCLEOSIDE TRIPHOSPHATE HYDROLASE"/>
    <property type="match status" value="1"/>
</dbReference>
<sequence>MSLIMVGVEKGGVGKSTLTQNMAAIRASLERRVAIFDIDNQATSTKWVVRRGENADLPQIHAERMDPDDATVERFAETLARLAEEYDDVFIDVGGKDTGIFRAALVAADKIVVPLIPSIADLDTVPDLADVLGKFTKRVDIRVVLNQADPKKRMTKAMISEMVAFKETLPLMSKMVANRETYKFATAQGKGVAELTGSFWDAKAANEMKDLYLGVFK</sequence>
<dbReference type="PIRSF" id="PIRSF009320">
    <property type="entry name" value="Nuc_binding_HP_1000"/>
    <property type="match status" value="1"/>
</dbReference>
<reference evidence="1" key="1">
    <citation type="submission" date="2016-01" db="EMBL/GenBank/DDBJ databases">
        <authorList>
            <person name="Peeters C."/>
        </authorList>
    </citation>
    <scope>NUCLEOTIDE SEQUENCE [LARGE SCALE GENOMIC DNA]</scope>
    <source>
        <strain evidence="1">LMG 22940</strain>
    </source>
</reference>
<keyword evidence="2" id="KW-1185">Reference proteome</keyword>
<comment type="caution">
    <text evidence="1">The sequence shown here is derived from an EMBL/GenBank/DDBJ whole genome shotgun (WGS) entry which is preliminary data.</text>
</comment>
<dbReference type="AlphaFoldDB" id="A0A158KN21"/>
<proteinExistence type="predicted"/>
<dbReference type="InterPro" id="IPR050678">
    <property type="entry name" value="DNA_Partitioning_ATPase"/>
</dbReference>
<dbReference type="SUPFAM" id="SSF52540">
    <property type="entry name" value="P-loop containing nucleoside triphosphate hydrolases"/>
    <property type="match status" value="1"/>
</dbReference>
<evidence type="ECO:0000313" key="1">
    <source>
        <dbReference type="EMBL" id="SAL82578.1"/>
    </source>
</evidence>
<evidence type="ECO:0000313" key="2">
    <source>
        <dbReference type="Proteomes" id="UP000054770"/>
    </source>
</evidence>
<dbReference type="RefSeq" id="WP_087648512.1">
    <property type="nucleotide sequence ID" value="NZ_FCON02000122.1"/>
</dbReference>
<dbReference type="InterPro" id="IPR027417">
    <property type="entry name" value="P-loop_NTPase"/>
</dbReference>
<gene>
    <name evidence="1" type="ORF">AWB68_06573</name>
</gene>
<accession>A0A158KN21</accession>
<dbReference type="EMBL" id="FCON02000122">
    <property type="protein sequence ID" value="SAL82578.1"/>
    <property type="molecule type" value="Genomic_DNA"/>
</dbReference>
<dbReference type="Proteomes" id="UP000054770">
    <property type="component" value="Unassembled WGS sequence"/>
</dbReference>
<dbReference type="CDD" id="cd02042">
    <property type="entry name" value="ParAB_family"/>
    <property type="match status" value="1"/>
</dbReference>
<dbReference type="InterPro" id="IPR015223">
    <property type="entry name" value="MipZ"/>
</dbReference>
<dbReference type="PANTHER" id="PTHR13696:SF96">
    <property type="entry name" value="COBQ_COBB_MIND_PARA NUCLEOTIDE BINDING DOMAIN-CONTAINING PROTEIN"/>
    <property type="match status" value="1"/>
</dbReference>
<dbReference type="Pfam" id="PF09140">
    <property type="entry name" value="MipZ"/>
    <property type="match status" value="1"/>
</dbReference>
<organism evidence="1 2">
    <name type="scientific">Caballeronia choica</name>
    <dbReference type="NCBI Taxonomy" id="326476"/>
    <lineage>
        <taxon>Bacteria</taxon>
        <taxon>Pseudomonadati</taxon>
        <taxon>Pseudomonadota</taxon>
        <taxon>Betaproteobacteria</taxon>
        <taxon>Burkholderiales</taxon>
        <taxon>Burkholderiaceae</taxon>
        <taxon>Caballeronia</taxon>
    </lineage>
</organism>
<protein>
    <submittedName>
        <fullName evidence="1">Partition protein</fullName>
    </submittedName>
</protein>
<dbReference type="Gene3D" id="3.40.50.300">
    <property type="entry name" value="P-loop containing nucleotide triphosphate hydrolases"/>
    <property type="match status" value="1"/>
</dbReference>
<name>A0A158KN21_9BURK</name>